<feature type="transmembrane region" description="Helical" evidence="6">
    <location>
        <begin position="139"/>
        <end position="161"/>
    </location>
</feature>
<evidence type="ECO:0000313" key="9">
    <source>
        <dbReference type="Proteomes" id="UP001501920"/>
    </source>
</evidence>
<evidence type="ECO:0000259" key="7">
    <source>
        <dbReference type="Pfam" id="PF07810"/>
    </source>
</evidence>
<reference evidence="8 9" key="1">
    <citation type="submission" date="2020-10" db="EMBL/GenBank/DDBJ databases">
        <title>Pygocentrus nattereri (red-bellied piranha) genome, fPygNat1, primary haplotype.</title>
        <authorList>
            <person name="Myers G."/>
            <person name="Meyer A."/>
            <person name="Karagic N."/>
            <person name="Pippel M."/>
            <person name="Winkler S."/>
            <person name="Tracey A."/>
            <person name="Wood J."/>
            <person name="Formenti G."/>
            <person name="Howe K."/>
            <person name="Fedrigo O."/>
            <person name="Jarvis E.D."/>
        </authorList>
    </citation>
    <scope>NUCLEOTIDE SEQUENCE [LARGE SCALE GENOMIC DNA]</scope>
</reference>
<evidence type="ECO:0000313" key="8">
    <source>
        <dbReference type="Ensembl" id="ENSPNAP00000025560.2"/>
    </source>
</evidence>
<dbReference type="OMA" id="WIGMFYS"/>
<protein>
    <recommendedName>
        <fullName evidence="6">Transmembrane channel-like protein</fullName>
    </recommendedName>
</protein>
<feature type="transmembrane region" description="Helical" evidence="6">
    <location>
        <begin position="27"/>
        <end position="45"/>
    </location>
</feature>
<accession>A0A3B4DQ29</accession>
<feature type="domain" description="TMC" evidence="7">
    <location>
        <begin position="356"/>
        <end position="466"/>
    </location>
</feature>
<dbReference type="AlphaFoldDB" id="A0A3B4DQ29"/>
<reference evidence="8" key="3">
    <citation type="submission" date="2025-09" db="UniProtKB">
        <authorList>
            <consortium name="Ensembl"/>
        </authorList>
    </citation>
    <scope>IDENTIFICATION</scope>
</reference>
<evidence type="ECO:0000256" key="3">
    <source>
        <dbReference type="ARBA" id="ARBA00022692"/>
    </source>
</evidence>
<keyword evidence="3 6" id="KW-0812">Transmembrane</keyword>
<feature type="transmembrane region" description="Helical" evidence="6">
    <location>
        <begin position="569"/>
        <end position="587"/>
    </location>
</feature>
<dbReference type="PANTHER" id="PTHR23302:SF42">
    <property type="entry name" value="TRANSMEMBRANE CHANNEL-LIKE PROTEIN 7"/>
    <property type="match status" value="1"/>
</dbReference>
<dbReference type="InterPro" id="IPR012496">
    <property type="entry name" value="TMC_dom"/>
</dbReference>
<dbReference type="Proteomes" id="UP001501920">
    <property type="component" value="Chromosome 12"/>
</dbReference>
<evidence type="ECO:0000256" key="2">
    <source>
        <dbReference type="ARBA" id="ARBA00006510"/>
    </source>
</evidence>
<comment type="subcellular location">
    <subcellularLocation>
        <location evidence="1 6">Membrane</location>
        <topology evidence="1 6">Multi-pass membrane protein</topology>
    </subcellularLocation>
</comment>
<proteinExistence type="inferred from homology"/>
<feature type="transmembrane region" description="Helical" evidence="6">
    <location>
        <begin position="236"/>
        <end position="261"/>
    </location>
</feature>
<name>A0A3B4DQ29_PYGNA</name>
<evidence type="ECO:0000256" key="6">
    <source>
        <dbReference type="RuleBase" id="RU310713"/>
    </source>
</evidence>
<dbReference type="Pfam" id="PF07810">
    <property type="entry name" value="TMC"/>
    <property type="match status" value="1"/>
</dbReference>
<dbReference type="GO" id="GO:0005886">
    <property type="term" value="C:plasma membrane"/>
    <property type="evidence" value="ECO:0007669"/>
    <property type="project" value="InterPro"/>
</dbReference>
<dbReference type="Ensembl" id="ENSPNAT00000007345.2">
    <property type="protein sequence ID" value="ENSPNAP00000025560.2"/>
    <property type="gene ID" value="ENSPNAG00000010779.2"/>
</dbReference>
<gene>
    <name evidence="8" type="primary">TMC7</name>
</gene>
<keyword evidence="5 6" id="KW-0472">Membrane</keyword>
<dbReference type="PANTHER" id="PTHR23302">
    <property type="entry name" value="TRANSMEMBRANE CHANNEL-RELATED"/>
    <property type="match status" value="1"/>
</dbReference>
<feature type="transmembrane region" description="Helical" evidence="6">
    <location>
        <begin position="535"/>
        <end position="557"/>
    </location>
</feature>
<feature type="transmembrane region" description="Helical" evidence="6">
    <location>
        <begin position="316"/>
        <end position="336"/>
    </location>
</feature>
<feature type="transmembrane region" description="Helical" evidence="6">
    <location>
        <begin position="281"/>
        <end position="304"/>
    </location>
</feature>
<keyword evidence="4 6" id="KW-1133">Transmembrane helix</keyword>
<keyword evidence="9" id="KW-1185">Reference proteome</keyword>
<evidence type="ECO:0000256" key="4">
    <source>
        <dbReference type="ARBA" id="ARBA00022989"/>
    </source>
</evidence>
<dbReference type="GeneTree" id="ENSGT01050000244894"/>
<comment type="similarity">
    <text evidence="2 6">Belongs to the TMC family.</text>
</comment>
<sequence>SEIHQPASQTELWRRVCRFLKELKRDVVSVSAGMFGTGILSYFSFLRFLVLLNFVMFLLMFSFVMLPIITATHTTSVNSTFANGGGGECSVYPPRDRQGLVNFHQHIIDLLSGTGFLEQTYLFYGYYKVENIHFLSFSYNLPLAYLLCTITYLLLSLLWIVKRSATGFKRKLVQDEERFQSFCNKVFAGWDFCITNENAARLKHSSLLYELKTDLEEERIRQKMAERSRKEKCRIYSLRIALNLFVVAVLVCCFYCIYSATIFSQFISFNGGKRRNNLFQYLPSIVITLANFITPIIFSIIISFEDYSPAFEIRFTLMRCVFMRLASIGVLLFSLWSQITCGEVCPCGYNHKVYPCWETHVGQEMYKLMMFDLLIIASVTVFVEFPRKILVNHCNCGLVKWWGQQEFAIPQNVLEIVYGQTICWIGTFYCPLMPAINTIKYFLVFYIKKVTLVNNCRPASRPFRASSSTFFFLAVLLIGLALAAVPVVVSIAQIHSSRACGPFVNFTTSWEVVPRTVSQLPQGLMAFLYTLSSEAFAVSFFVITCLAMFYVIALAGAHKRVINQLREQLAMVWTLHLLSFTITLIYSPSLS</sequence>
<feature type="transmembrane region" description="Helical" evidence="6">
    <location>
        <begin position="51"/>
        <end position="69"/>
    </location>
</feature>
<reference evidence="8" key="2">
    <citation type="submission" date="2025-08" db="UniProtKB">
        <authorList>
            <consortium name="Ensembl"/>
        </authorList>
    </citation>
    <scope>IDENTIFICATION</scope>
</reference>
<organism evidence="8 9">
    <name type="scientific">Pygocentrus nattereri</name>
    <name type="common">Red-bellied piranha</name>
    <dbReference type="NCBI Taxonomy" id="42514"/>
    <lineage>
        <taxon>Eukaryota</taxon>
        <taxon>Metazoa</taxon>
        <taxon>Chordata</taxon>
        <taxon>Craniata</taxon>
        <taxon>Vertebrata</taxon>
        <taxon>Euteleostomi</taxon>
        <taxon>Actinopterygii</taxon>
        <taxon>Neopterygii</taxon>
        <taxon>Teleostei</taxon>
        <taxon>Ostariophysi</taxon>
        <taxon>Characiformes</taxon>
        <taxon>Characoidei</taxon>
        <taxon>Pygocentrus</taxon>
    </lineage>
</organism>
<feature type="transmembrane region" description="Helical" evidence="6">
    <location>
        <begin position="470"/>
        <end position="494"/>
    </location>
</feature>
<evidence type="ECO:0000256" key="1">
    <source>
        <dbReference type="ARBA" id="ARBA00004141"/>
    </source>
</evidence>
<dbReference type="GO" id="GO:0008381">
    <property type="term" value="F:mechanosensitive monoatomic ion channel activity"/>
    <property type="evidence" value="ECO:0007669"/>
    <property type="project" value="TreeGrafter"/>
</dbReference>
<dbReference type="InterPro" id="IPR038900">
    <property type="entry name" value="TMC"/>
</dbReference>
<evidence type="ECO:0000256" key="5">
    <source>
        <dbReference type="ARBA" id="ARBA00023136"/>
    </source>
</evidence>